<dbReference type="SMR" id="A0A0H3BLN8"/>
<feature type="signal peptide" evidence="2">
    <location>
        <begin position="1"/>
        <end position="24"/>
    </location>
</feature>
<proteinExistence type="predicted"/>
<keyword evidence="1" id="KW-0802">TPR repeat</keyword>
<dbReference type="InterPro" id="IPR019734">
    <property type="entry name" value="TPR_rpt"/>
</dbReference>
<dbReference type="PROSITE" id="PS51257">
    <property type="entry name" value="PROKAR_LIPOPROTEIN"/>
    <property type="match status" value="1"/>
</dbReference>
<dbReference type="RefSeq" id="WP_010882398.1">
    <property type="nucleotide sequence ID" value="NC_010741.1"/>
</dbReference>
<dbReference type="SUPFAM" id="SSF48452">
    <property type="entry name" value="TPR-like"/>
    <property type="match status" value="1"/>
</dbReference>
<dbReference type="KEGG" id="tpp:TPASS_0954"/>
<feature type="repeat" description="TPR" evidence="1">
    <location>
        <begin position="182"/>
        <end position="215"/>
    </location>
</feature>
<sequence length="478" mass="54661">MRYGTLFKVSVLLGALFVSCVSTGSNSARESERAQLLKSENPNIRFAAQLSGLLEKQRWEEALQLFDTLSPEHRAEKRIQYLYLSTLISAGKLTHAQELAEKLGQDGPTASETVQLWYAHAMIAQAKRDVRKKKQYVEKILAQDPHDLWALTERGYDFLSVNDYAQAVQAFSRALRVEPRAQDARVGLGKVYYLQGKMQEAEAQYRQVLQDTPEHERALAECARVKAETNRVLEAIRDLERVVQLDPHDPAYWTDLGTYLSQAGKKERAAAAFERAVALSADAYFAHIYLGGIYDELGRAEKAIEHYQRAVQLYPKYHFSFESLGVLFWEQQRWEEAREAFATALTYAPTNISYALMTALCLCQMGQAHKAQHFMRTFIRTVDRTRREVEYFLCRLFVDLSGEQDMASRISKIKSVPQRIRYSFYLAFFYELGGRHLLAEKHYGEVESARAPSSFEHRLAVSALGRLRGRSSSLRTNP</sequence>
<gene>
    <name evidence="3" type="ordered locus">TPASS_0954</name>
</gene>
<dbReference type="PANTHER" id="PTHR12558">
    <property type="entry name" value="CELL DIVISION CYCLE 16,23,27"/>
    <property type="match status" value="1"/>
</dbReference>
<reference evidence="3 4" key="1">
    <citation type="journal article" date="2008" name="BMC Microbiol.">
        <title>Complete genome sequence of Treponema pallidum ssp. pallidum strain SS14 determined with oligonucleotide arrays.</title>
        <authorList>
            <person name="Matejkova P."/>
            <person name="Strouhal M."/>
            <person name="Smajs D."/>
            <person name="Norris S.J."/>
            <person name="Palzkill T."/>
            <person name="Petrosino J.F."/>
            <person name="Sodergren E."/>
            <person name="Norton J.E."/>
            <person name="Singh J."/>
            <person name="Richmond T.A."/>
            <person name="Molla M.N."/>
            <person name="Albert T.J."/>
            <person name="Weinstock G.M."/>
        </authorList>
    </citation>
    <scope>NUCLEOTIDE SEQUENCE [LARGE SCALE GENOMIC DNA]</scope>
    <source>
        <strain evidence="3 4">SS14</strain>
    </source>
</reference>
<dbReference type="Pfam" id="PF13432">
    <property type="entry name" value="TPR_16"/>
    <property type="match status" value="2"/>
</dbReference>
<dbReference type="EMBL" id="CP000805">
    <property type="protein sequence ID" value="ACD71370.1"/>
    <property type="molecule type" value="Genomic_DNA"/>
</dbReference>
<feature type="repeat" description="TPR" evidence="1">
    <location>
        <begin position="318"/>
        <end position="351"/>
    </location>
</feature>
<organism evidence="3 4">
    <name type="scientific">Treponema pallidum subsp. pallidum (strain SS14)</name>
    <dbReference type="NCBI Taxonomy" id="455434"/>
    <lineage>
        <taxon>Bacteria</taxon>
        <taxon>Pseudomonadati</taxon>
        <taxon>Spirochaetota</taxon>
        <taxon>Spirochaetia</taxon>
        <taxon>Spirochaetales</taxon>
        <taxon>Treponemataceae</taxon>
        <taxon>Treponema</taxon>
    </lineage>
</organism>
<feature type="repeat" description="TPR" evidence="1">
    <location>
        <begin position="284"/>
        <end position="317"/>
    </location>
</feature>
<name>A0A0H3BLN8_TREPS</name>
<dbReference type="Proteomes" id="UP000001202">
    <property type="component" value="Chromosome"/>
</dbReference>
<dbReference type="PROSITE" id="PS50005">
    <property type="entry name" value="TPR"/>
    <property type="match status" value="5"/>
</dbReference>
<feature type="chain" id="PRO_5002605482" evidence="2">
    <location>
        <begin position="25"/>
        <end position="478"/>
    </location>
</feature>
<dbReference type="PROSITE" id="PS50293">
    <property type="entry name" value="TPR_REGION"/>
    <property type="match status" value="1"/>
</dbReference>
<feature type="repeat" description="TPR" evidence="1">
    <location>
        <begin position="148"/>
        <end position="181"/>
    </location>
</feature>
<dbReference type="AlphaFoldDB" id="A0A0H3BLN8"/>
<protein>
    <submittedName>
        <fullName evidence="3">Uncharacterized protein</fullName>
    </submittedName>
</protein>
<evidence type="ECO:0000313" key="4">
    <source>
        <dbReference type="Proteomes" id="UP000001202"/>
    </source>
</evidence>
<evidence type="ECO:0000256" key="2">
    <source>
        <dbReference type="SAM" id="SignalP"/>
    </source>
</evidence>
<feature type="repeat" description="TPR" evidence="1">
    <location>
        <begin position="250"/>
        <end position="283"/>
    </location>
</feature>
<accession>A0A0H3BLN8</accession>
<dbReference type="InterPro" id="IPR011990">
    <property type="entry name" value="TPR-like_helical_dom_sf"/>
</dbReference>
<dbReference type="SMART" id="SM00028">
    <property type="entry name" value="TPR"/>
    <property type="match status" value="6"/>
</dbReference>
<keyword evidence="2" id="KW-0732">Signal</keyword>
<dbReference type="Gene3D" id="1.25.40.10">
    <property type="entry name" value="Tetratricopeptide repeat domain"/>
    <property type="match status" value="1"/>
</dbReference>
<evidence type="ECO:0000256" key="1">
    <source>
        <dbReference type="PROSITE-ProRule" id="PRU00339"/>
    </source>
</evidence>
<dbReference type="GeneID" id="93876702"/>
<dbReference type="PANTHER" id="PTHR12558:SF13">
    <property type="entry name" value="CELL DIVISION CYCLE PROTEIN 27 HOMOLOG"/>
    <property type="match status" value="1"/>
</dbReference>
<evidence type="ECO:0000313" key="3">
    <source>
        <dbReference type="EMBL" id="ACD71370.1"/>
    </source>
</evidence>
<dbReference type="PATRIC" id="fig|243276.5.peg.1007"/>